<dbReference type="CDD" id="cd01561">
    <property type="entry name" value="CBS_like"/>
    <property type="match status" value="1"/>
</dbReference>
<evidence type="ECO:0000256" key="6">
    <source>
        <dbReference type="ARBA" id="ARBA00022898"/>
    </source>
</evidence>
<sequence length="307" mass="32018">MAQIYGNITELIGKTPLLHLGRLGQAYSCRASVYGKLECFNPGGSLKDRSALQMVTAAMQRGELPEGGVVVEPTGGNCGVALSMVCAALGLRCILVVPEDMDPLRVENMRTYGAEIVMTPAAEGAAGAAEKARAIRDSTPGCFMPMQFENDDNCEAHRRGTGLEIVEALGQVDFLVAGVGSGGSLTGCGEVIKAHCPDCRIVAVEPVDSPVISGGFPGGHGIPGIGAGFIPPILNEYILDEVMRARTPDSLLMVRELARLEGVLCGPSSGAALAAAVSIAQREENSGKRVVVILPDNGEVYLQRSTP</sequence>
<dbReference type="InterPro" id="IPR036052">
    <property type="entry name" value="TrpB-like_PALP_sf"/>
</dbReference>
<dbReference type="FunFam" id="3.40.50.1100:FF:000003">
    <property type="entry name" value="Cystathionine beta-synthase"/>
    <property type="match status" value="1"/>
</dbReference>
<evidence type="ECO:0000256" key="2">
    <source>
        <dbReference type="ARBA" id="ARBA00004962"/>
    </source>
</evidence>
<comment type="pathway">
    <text evidence="2">Amino-acid biosynthesis; L-cysteine biosynthesis; L-cysteine from L-serine: step 2/2.</text>
</comment>
<gene>
    <name evidence="11" type="ORF">IAB67_00330</name>
</gene>
<comment type="cofactor">
    <cofactor evidence="1">
        <name>pyridoxal 5'-phosphate</name>
        <dbReference type="ChEBI" id="CHEBI:597326"/>
    </cofactor>
</comment>
<protein>
    <recommendedName>
        <fullName evidence="5">Cysteine synthase</fullName>
        <ecNumber evidence="4">2.5.1.47</ecNumber>
    </recommendedName>
    <alternativeName>
        <fullName evidence="7">O-acetylserine (thiol)-lyase</fullName>
    </alternativeName>
    <alternativeName>
        <fullName evidence="8">O-acetylserine sulfhydrylase</fullName>
    </alternativeName>
</protein>
<evidence type="ECO:0000256" key="5">
    <source>
        <dbReference type="ARBA" id="ARBA00019371"/>
    </source>
</evidence>
<feature type="domain" description="Tryptophan synthase beta chain-like PALP" evidence="10">
    <location>
        <begin position="8"/>
        <end position="296"/>
    </location>
</feature>
<accession>A0A9D1IV65</accession>
<evidence type="ECO:0000313" key="11">
    <source>
        <dbReference type="EMBL" id="HIU42727.1"/>
    </source>
</evidence>
<evidence type="ECO:0000256" key="3">
    <source>
        <dbReference type="ARBA" id="ARBA00007103"/>
    </source>
</evidence>
<evidence type="ECO:0000256" key="7">
    <source>
        <dbReference type="ARBA" id="ARBA00030296"/>
    </source>
</evidence>
<evidence type="ECO:0000256" key="8">
    <source>
        <dbReference type="ARBA" id="ARBA00033075"/>
    </source>
</evidence>
<reference evidence="11" key="2">
    <citation type="journal article" date="2021" name="PeerJ">
        <title>Extensive microbial diversity within the chicken gut microbiome revealed by metagenomics and culture.</title>
        <authorList>
            <person name="Gilroy R."/>
            <person name="Ravi A."/>
            <person name="Getino M."/>
            <person name="Pursley I."/>
            <person name="Horton D.L."/>
            <person name="Alikhan N.F."/>
            <person name="Baker D."/>
            <person name="Gharbi K."/>
            <person name="Hall N."/>
            <person name="Watson M."/>
            <person name="Adriaenssens E.M."/>
            <person name="Foster-Nyarko E."/>
            <person name="Jarju S."/>
            <person name="Secka A."/>
            <person name="Antonio M."/>
            <person name="Oren A."/>
            <person name="Chaudhuri R.R."/>
            <person name="La Ragione R."/>
            <person name="Hildebrand F."/>
            <person name="Pallen M.J."/>
        </authorList>
    </citation>
    <scope>NUCLEOTIDE SEQUENCE</scope>
    <source>
        <strain evidence="11">CHK191-8634</strain>
    </source>
</reference>
<name>A0A9D1IV65_9CLOT</name>
<dbReference type="Pfam" id="PF00291">
    <property type="entry name" value="PALP"/>
    <property type="match status" value="1"/>
</dbReference>
<keyword evidence="6" id="KW-0663">Pyridoxal phosphate</keyword>
<evidence type="ECO:0000256" key="9">
    <source>
        <dbReference type="ARBA" id="ARBA00047931"/>
    </source>
</evidence>
<dbReference type="InterPro" id="IPR001926">
    <property type="entry name" value="TrpB-like_PALP"/>
</dbReference>
<comment type="catalytic activity">
    <reaction evidence="9">
        <text>O-acetyl-L-serine + hydrogen sulfide = L-cysteine + acetate</text>
        <dbReference type="Rhea" id="RHEA:14829"/>
        <dbReference type="ChEBI" id="CHEBI:29919"/>
        <dbReference type="ChEBI" id="CHEBI:30089"/>
        <dbReference type="ChEBI" id="CHEBI:35235"/>
        <dbReference type="ChEBI" id="CHEBI:58340"/>
        <dbReference type="EC" id="2.5.1.47"/>
    </reaction>
</comment>
<dbReference type="InterPro" id="IPR050214">
    <property type="entry name" value="Cys_Synth/Cystath_Beta-Synth"/>
</dbReference>
<dbReference type="Proteomes" id="UP000824073">
    <property type="component" value="Unassembled WGS sequence"/>
</dbReference>
<dbReference type="GO" id="GO:0004124">
    <property type="term" value="F:cysteine synthase activity"/>
    <property type="evidence" value="ECO:0007669"/>
    <property type="project" value="UniProtKB-EC"/>
</dbReference>
<dbReference type="PANTHER" id="PTHR10314">
    <property type="entry name" value="CYSTATHIONINE BETA-SYNTHASE"/>
    <property type="match status" value="1"/>
</dbReference>
<dbReference type="FunFam" id="3.40.50.1100:FF:000118">
    <property type="entry name" value="Related to CYS4-cystathionine beta-synthase"/>
    <property type="match status" value="1"/>
</dbReference>
<dbReference type="Gene3D" id="3.40.50.1100">
    <property type="match status" value="2"/>
</dbReference>
<dbReference type="SUPFAM" id="SSF53686">
    <property type="entry name" value="Tryptophan synthase beta subunit-like PLP-dependent enzymes"/>
    <property type="match status" value="1"/>
</dbReference>
<dbReference type="AlphaFoldDB" id="A0A9D1IV65"/>
<dbReference type="EC" id="2.5.1.47" evidence="4"/>
<reference evidence="11" key="1">
    <citation type="submission" date="2020-10" db="EMBL/GenBank/DDBJ databases">
        <authorList>
            <person name="Gilroy R."/>
        </authorList>
    </citation>
    <scope>NUCLEOTIDE SEQUENCE</scope>
    <source>
        <strain evidence="11">CHK191-8634</strain>
    </source>
</reference>
<evidence type="ECO:0000313" key="12">
    <source>
        <dbReference type="Proteomes" id="UP000824073"/>
    </source>
</evidence>
<comment type="caution">
    <text evidence="11">The sequence shown here is derived from an EMBL/GenBank/DDBJ whole genome shotgun (WGS) entry which is preliminary data.</text>
</comment>
<proteinExistence type="inferred from homology"/>
<dbReference type="EMBL" id="DVMR01000006">
    <property type="protein sequence ID" value="HIU42727.1"/>
    <property type="molecule type" value="Genomic_DNA"/>
</dbReference>
<evidence type="ECO:0000259" key="10">
    <source>
        <dbReference type="Pfam" id="PF00291"/>
    </source>
</evidence>
<comment type="similarity">
    <text evidence="3">Belongs to the cysteine synthase/cystathionine beta-synthase family.</text>
</comment>
<evidence type="ECO:0000256" key="4">
    <source>
        <dbReference type="ARBA" id="ARBA00012681"/>
    </source>
</evidence>
<organism evidence="11 12">
    <name type="scientific">Candidatus Ventrousia excrementavium</name>
    <dbReference type="NCBI Taxonomy" id="2840961"/>
    <lineage>
        <taxon>Bacteria</taxon>
        <taxon>Bacillati</taxon>
        <taxon>Bacillota</taxon>
        <taxon>Clostridia</taxon>
        <taxon>Eubacteriales</taxon>
        <taxon>Clostridiaceae</taxon>
        <taxon>Clostridiaceae incertae sedis</taxon>
        <taxon>Candidatus Ventrousia</taxon>
    </lineage>
</organism>
<evidence type="ECO:0000256" key="1">
    <source>
        <dbReference type="ARBA" id="ARBA00001933"/>
    </source>
</evidence>